<dbReference type="AlphaFoldDB" id="A0AA89AQL9"/>
<proteinExistence type="predicted"/>
<keyword evidence="2" id="KW-1133">Transmembrane helix</keyword>
<gene>
    <name evidence="3" type="ORF">RJ639_013652</name>
</gene>
<accession>A0AA89AQL9</accession>
<evidence type="ECO:0000313" key="3">
    <source>
        <dbReference type="EMBL" id="KAK3008806.1"/>
    </source>
</evidence>
<comment type="caution">
    <text evidence="3">The sequence shown here is derived from an EMBL/GenBank/DDBJ whole genome shotgun (WGS) entry which is preliminary data.</text>
</comment>
<feature type="region of interest" description="Disordered" evidence="1">
    <location>
        <begin position="1"/>
        <end position="25"/>
    </location>
</feature>
<sequence>MKGSEVEGRRDGEVEGGRRRRSKGGRNGMCVIQSEDISHICLVSTQFAELCASGVLYLNSPLYRRPEMLRRCSPLVQNLLVLKTECPSGISVPMRNDLSSITIAGNRIPELQPTYTLPRGRLLHALNSPRWCFCSSAPLVQFGRRIGISPTPELGLFSLLFVLFTAVGAIFSLALISIPTLTVITRLAASMDKLSKVVNQEVPRTLFSLNLSSREIHDLTQQLGSLRYLDCSSCALLIKISAYVRYTWLIRYACLWVAKAKDTKELLRKQRRETMKLALLEIWNKNFIAPNSAEREAALLEYSRTRASLGGLEWFQMVAWAHTKVLTCDVVSLQIEAEAAPYDEEAIVWKALSRNKILQPARNRNTDMLGLATKQLRLCRNLL</sequence>
<feature type="transmembrane region" description="Helical" evidence="2">
    <location>
        <begin position="154"/>
        <end position="176"/>
    </location>
</feature>
<keyword evidence="2" id="KW-0472">Membrane</keyword>
<name>A0AA89AQL9_9ASTE</name>
<reference evidence="3" key="1">
    <citation type="submission" date="2022-12" db="EMBL/GenBank/DDBJ databases">
        <title>Draft genome assemblies for two species of Escallonia (Escalloniales).</title>
        <authorList>
            <person name="Chanderbali A."/>
            <person name="Dervinis C."/>
            <person name="Anghel I."/>
            <person name="Soltis D."/>
            <person name="Soltis P."/>
            <person name="Zapata F."/>
        </authorList>
    </citation>
    <scope>NUCLEOTIDE SEQUENCE</scope>
    <source>
        <strain evidence="3">UCBG64.0493</strain>
        <tissue evidence="3">Leaf</tissue>
    </source>
</reference>
<keyword evidence="4" id="KW-1185">Reference proteome</keyword>
<dbReference type="Proteomes" id="UP001188597">
    <property type="component" value="Unassembled WGS sequence"/>
</dbReference>
<protein>
    <submittedName>
        <fullName evidence="3">Uncharacterized protein</fullName>
    </submittedName>
</protein>
<dbReference type="PANTHER" id="PTHR33825">
    <property type="entry name" value="CHITINASE-LIKE PROTEIN"/>
    <property type="match status" value="1"/>
</dbReference>
<evidence type="ECO:0000313" key="4">
    <source>
        <dbReference type="Proteomes" id="UP001188597"/>
    </source>
</evidence>
<evidence type="ECO:0000256" key="2">
    <source>
        <dbReference type="SAM" id="Phobius"/>
    </source>
</evidence>
<dbReference type="EMBL" id="JAVXUP010001716">
    <property type="protein sequence ID" value="KAK3008806.1"/>
    <property type="molecule type" value="Genomic_DNA"/>
</dbReference>
<organism evidence="3 4">
    <name type="scientific">Escallonia herrerae</name>
    <dbReference type="NCBI Taxonomy" id="1293975"/>
    <lineage>
        <taxon>Eukaryota</taxon>
        <taxon>Viridiplantae</taxon>
        <taxon>Streptophyta</taxon>
        <taxon>Embryophyta</taxon>
        <taxon>Tracheophyta</taxon>
        <taxon>Spermatophyta</taxon>
        <taxon>Magnoliopsida</taxon>
        <taxon>eudicotyledons</taxon>
        <taxon>Gunneridae</taxon>
        <taxon>Pentapetalae</taxon>
        <taxon>asterids</taxon>
        <taxon>campanulids</taxon>
        <taxon>Escalloniales</taxon>
        <taxon>Escalloniaceae</taxon>
        <taxon>Escallonia</taxon>
    </lineage>
</organism>
<evidence type="ECO:0000256" key="1">
    <source>
        <dbReference type="SAM" id="MobiDB-lite"/>
    </source>
</evidence>
<feature type="compositionally biased region" description="Basic and acidic residues" evidence="1">
    <location>
        <begin position="1"/>
        <end position="17"/>
    </location>
</feature>
<keyword evidence="2" id="KW-0812">Transmembrane</keyword>
<dbReference type="PANTHER" id="PTHR33825:SF4">
    <property type="entry name" value="OS05G0137600 PROTEIN"/>
    <property type="match status" value="1"/>
</dbReference>